<comment type="catalytic activity">
    <reaction evidence="8">
        <text>a 3'-end 3'-phospho-ribonucleotide-RNA + a 5'-end dephospho-ribonucleoside-RNA + GTP = a ribonucleotidyl-ribonucleotide-RNA + GMP + diphosphate</text>
        <dbReference type="Rhea" id="RHEA:68076"/>
        <dbReference type="Rhea" id="RHEA-COMP:10463"/>
        <dbReference type="Rhea" id="RHEA-COMP:13936"/>
        <dbReference type="Rhea" id="RHEA-COMP:17355"/>
        <dbReference type="ChEBI" id="CHEBI:33019"/>
        <dbReference type="ChEBI" id="CHEBI:37565"/>
        <dbReference type="ChEBI" id="CHEBI:58115"/>
        <dbReference type="ChEBI" id="CHEBI:83062"/>
        <dbReference type="ChEBI" id="CHEBI:138284"/>
        <dbReference type="ChEBI" id="CHEBI:173118"/>
        <dbReference type="EC" id="6.5.1.8"/>
    </reaction>
</comment>
<feature type="binding site" evidence="12">
    <location>
        <position position="237"/>
    </location>
    <ligand>
        <name>Mn(2+)</name>
        <dbReference type="ChEBI" id="CHEBI:29035"/>
        <label>2</label>
    </ligand>
</feature>
<dbReference type="GO" id="GO:0005525">
    <property type="term" value="F:GTP binding"/>
    <property type="evidence" value="ECO:0007669"/>
    <property type="project" value="UniProtKB-KW"/>
</dbReference>
<evidence type="ECO:0000256" key="8">
    <source>
        <dbReference type="ARBA" id="ARBA00047746"/>
    </source>
</evidence>
<feature type="binding site" evidence="12">
    <location>
        <position position="98"/>
    </location>
    <ligand>
        <name>Mn(2+)</name>
        <dbReference type="ChEBI" id="CHEBI:29035"/>
        <label>1</label>
    </ligand>
</feature>
<evidence type="ECO:0000256" key="7">
    <source>
        <dbReference type="ARBA" id="ARBA00023211"/>
    </source>
</evidence>
<dbReference type="EMBL" id="MHHZ01000009">
    <property type="protein sequence ID" value="OGY42081.1"/>
    <property type="molecule type" value="Genomic_DNA"/>
</dbReference>
<comment type="subunit">
    <text evidence="13">Monomer.</text>
</comment>
<keyword evidence="7 12" id="KW-0464">Manganese</keyword>
<accession>A0A1G1XQ36</accession>
<evidence type="ECO:0000256" key="5">
    <source>
        <dbReference type="ARBA" id="ARBA00022800"/>
    </source>
</evidence>
<proteinExistence type="inferred from homology"/>
<name>A0A1G1XQ36_9BACT</name>
<evidence type="ECO:0000256" key="11">
    <source>
        <dbReference type="PIRSR" id="PIRSR601233-2"/>
    </source>
</evidence>
<dbReference type="GO" id="GO:0170057">
    <property type="term" value="F:RNA ligase (GTP) activity"/>
    <property type="evidence" value="ECO:0007669"/>
    <property type="project" value="UniProtKB-EC"/>
</dbReference>
<gene>
    <name evidence="13" type="primary">rtcB</name>
    <name evidence="14" type="ORF">A2Y82_02330</name>
</gene>
<evidence type="ECO:0000313" key="15">
    <source>
        <dbReference type="Proteomes" id="UP000176498"/>
    </source>
</evidence>
<dbReference type="InterPro" id="IPR001233">
    <property type="entry name" value="RtcB"/>
</dbReference>
<feature type="binding site" evidence="11">
    <location>
        <begin position="406"/>
        <end position="409"/>
    </location>
    <ligand>
        <name>GMP</name>
        <dbReference type="ChEBI" id="CHEBI:58115"/>
    </ligand>
</feature>
<dbReference type="FunFam" id="3.90.1860.10:FF:000001">
    <property type="entry name" value="tRNA-splicing ligase RtcB homolog"/>
    <property type="match status" value="1"/>
</dbReference>
<evidence type="ECO:0000256" key="13">
    <source>
        <dbReference type="RuleBase" id="RU371113"/>
    </source>
</evidence>
<dbReference type="PANTHER" id="PTHR11118:SF1">
    <property type="entry name" value="RNA-SPLICING LIGASE RTCB HOMOLOG"/>
    <property type="match status" value="1"/>
</dbReference>
<dbReference type="EC" id="6.5.1.-" evidence="13"/>
<dbReference type="SUPFAM" id="SSF103365">
    <property type="entry name" value="Hypothetical protein PH1602"/>
    <property type="match status" value="1"/>
</dbReference>
<feature type="active site" description="GMP-histidine intermediate" evidence="10">
    <location>
        <position position="406"/>
    </location>
</feature>
<dbReference type="GO" id="GO:0006396">
    <property type="term" value="P:RNA processing"/>
    <property type="evidence" value="ECO:0007669"/>
    <property type="project" value="InterPro"/>
</dbReference>
<dbReference type="PANTHER" id="PTHR11118">
    <property type="entry name" value="RNA-SPLICING LIGASE RTCB HOMOLOG"/>
    <property type="match status" value="1"/>
</dbReference>
<dbReference type="Pfam" id="PF01139">
    <property type="entry name" value="RtcB"/>
    <property type="match status" value="1"/>
</dbReference>
<dbReference type="AlphaFoldDB" id="A0A1G1XQ36"/>
<evidence type="ECO:0000256" key="1">
    <source>
        <dbReference type="ARBA" id="ARBA00008071"/>
    </source>
</evidence>
<sequence length="483" mass="53646">MITKQNLKKISDYIYEIPQDFRHDMKVPARIYTDDKMLEAILSDLSLEQAVNVATLPGILKYSLAMPDIHQGYGFPIGGVAAIKWEGGVISPGGVGYDINCGVRLLTSQITHLELQPKFEHLIDSLFRTIPSGVGHGGQLIVSKKEIDEVLTEGLDWAVKKGFASKEDKENCEENGRIREADCTKVSETAKKRGQDQIGTLGSGNHFLEIQYVAQIFNEEIAKTFDLFPNQIVVMIHTGSRGLGHQTCTDYLRQLNRKIQEWKLKLPDRELIYAPLDSKEGQDYFSAMSAAANFAWANRQYLTYLTRRMFKEELGQFGDKIDLRLIYDVAHNIAKKETYEIDGKKVEVCMHRKGATRAFGPDNPNIPVKYKKTGQPVIIPGSMGTSSYVLAGTKKAEAETFASVCHGAGRSLSRSAAKRQVTGKEIKERLEKREILVRCASYSGIAEEAPEAYKDIDSVVNIVAKAGLAIKVAKMLPLGVVKG</sequence>
<keyword evidence="6 11" id="KW-0342">GTP-binding</keyword>
<evidence type="ECO:0000256" key="2">
    <source>
        <dbReference type="ARBA" id="ARBA00022598"/>
    </source>
</evidence>
<evidence type="ECO:0000256" key="12">
    <source>
        <dbReference type="PIRSR" id="PIRSR601233-3"/>
    </source>
</evidence>
<reference evidence="14 15" key="1">
    <citation type="journal article" date="2016" name="Nat. Commun.">
        <title>Thousands of microbial genomes shed light on interconnected biogeochemical processes in an aquifer system.</title>
        <authorList>
            <person name="Anantharaman K."/>
            <person name="Brown C.T."/>
            <person name="Hug L.A."/>
            <person name="Sharon I."/>
            <person name="Castelle C.J."/>
            <person name="Probst A.J."/>
            <person name="Thomas B.C."/>
            <person name="Singh A."/>
            <person name="Wilkins M.J."/>
            <person name="Karaoz U."/>
            <person name="Brodie E.L."/>
            <person name="Williams K.H."/>
            <person name="Hubbard S.S."/>
            <person name="Banfield J.F."/>
        </authorList>
    </citation>
    <scope>NUCLEOTIDE SEQUENCE [LARGE SCALE GENOMIC DNA]</scope>
</reference>
<comment type="catalytic activity">
    <reaction evidence="9">
        <text>a 3'-end 2',3'-cyclophospho-ribonucleotide-RNA + a 5'-end dephospho-ribonucleoside-RNA + GTP + H2O = a ribonucleotidyl-ribonucleotide-RNA + GMP + diphosphate + H(+)</text>
        <dbReference type="Rhea" id="RHEA:68080"/>
        <dbReference type="Rhea" id="RHEA-COMP:10464"/>
        <dbReference type="Rhea" id="RHEA-COMP:13936"/>
        <dbReference type="Rhea" id="RHEA-COMP:17355"/>
        <dbReference type="ChEBI" id="CHEBI:15377"/>
        <dbReference type="ChEBI" id="CHEBI:15378"/>
        <dbReference type="ChEBI" id="CHEBI:33019"/>
        <dbReference type="ChEBI" id="CHEBI:37565"/>
        <dbReference type="ChEBI" id="CHEBI:58115"/>
        <dbReference type="ChEBI" id="CHEBI:83064"/>
        <dbReference type="ChEBI" id="CHEBI:138284"/>
        <dbReference type="ChEBI" id="CHEBI:173118"/>
        <dbReference type="EC" id="6.5.1.8"/>
    </reaction>
</comment>
<evidence type="ECO:0000313" key="14">
    <source>
        <dbReference type="EMBL" id="OGY42081.1"/>
    </source>
</evidence>
<evidence type="ECO:0000256" key="9">
    <source>
        <dbReference type="ARBA" id="ARBA00049514"/>
    </source>
</evidence>
<keyword evidence="3 12" id="KW-0479">Metal-binding</keyword>
<dbReference type="InterPro" id="IPR036025">
    <property type="entry name" value="RtcB-like_sf"/>
</dbReference>
<dbReference type="Gene3D" id="3.90.1860.10">
    <property type="entry name" value="tRNA-splicing ligase RtcB"/>
    <property type="match status" value="1"/>
</dbReference>
<organism evidence="14 15">
    <name type="scientific">Candidatus Buchananbacteria bacterium RBG_13_36_9</name>
    <dbReference type="NCBI Taxonomy" id="1797530"/>
    <lineage>
        <taxon>Bacteria</taxon>
        <taxon>Candidatus Buchananiibacteriota</taxon>
    </lineage>
</organism>
<dbReference type="GO" id="GO:0046872">
    <property type="term" value="F:metal ion binding"/>
    <property type="evidence" value="ECO:0007669"/>
    <property type="project" value="UniProtKB-UniRule"/>
</dbReference>
<dbReference type="GO" id="GO:0003972">
    <property type="term" value="F:RNA ligase (ATP) activity"/>
    <property type="evidence" value="ECO:0007669"/>
    <property type="project" value="TreeGrafter"/>
</dbReference>
<evidence type="ECO:0000256" key="4">
    <source>
        <dbReference type="ARBA" id="ARBA00022741"/>
    </source>
</evidence>
<feature type="binding site" evidence="11">
    <location>
        <begin position="331"/>
        <end position="332"/>
    </location>
    <ligand>
        <name>GMP</name>
        <dbReference type="ChEBI" id="CHEBI:58115"/>
    </ligand>
</feature>
<feature type="binding site" evidence="12">
    <location>
        <position position="206"/>
    </location>
    <ligand>
        <name>Mn(2+)</name>
        <dbReference type="ChEBI" id="CHEBI:29035"/>
        <label>1</label>
    </ligand>
</feature>
<feature type="binding site" evidence="11">
    <location>
        <begin position="205"/>
        <end position="209"/>
    </location>
    <ligand>
        <name>GMP</name>
        <dbReference type="ChEBI" id="CHEBI:58115"/>
    </ligand>
</feature>
<protein>
    <recommendedName>
        <fullName evidence="13">tRNA-splicing ligase RtcB</fullName>
        <ecNumber evidence="13">6.5.1.-</ecNumber>
    </recommendedName>
</protein>
<feature type="binding site" evidence="11">
    <location>
        <position position="387"/>
    </location>
    <ligand>
        <name>GMP</name>
        <dbReference type="ChEBI" id="CHEBI:58115"/>
    </ligand>
</feature>
<comment type="cofactor">
    <cofactor evidence="12 13">
        <name>Mn(2+)</name>
        <dbReference type="ChEBI" id="CHEBI:29035"/>
    </cofactor>
    <text evidence="12 13">Binds 2 manganese ions per subunit.</text>
</comment>
<evidence type="ECO:0000256" key="3">
    <source>
        <dbReference type="ARBA" id="ARBA00022723"/>
    </source>
</evidence>
<feature type="binding site" evidence="11">
    <location>
        <begin position="380"/>
        <end position="383"/>
    </location>
    <ligand>
        <name>GMP</name>
        <dbReference type="ChEBI" id="CHEBI:58115"/>
    </ligand>
</feature>
<feature type="binding site" evidence="11">
    <location>
        <position position="482"/>
    </location>
    <ligand>
        <name>GMP</name>
        <dbReference type="ChEBI" id="CHEBI:58115"/>
    </ligand>
</feature>
<comment type="caution">
    <text evidence="14">The sequence shown here is derived from an EMBL/GenBank/DDBJ whole genome shotgun (WGS) entry which is preliminary data.</text>
</comment>
<dbReference type="Proteomes" id="UP000176498">
    <property type="component" value="Unassembled WGS sequence"/>
</dbReference>
<dbReference type="GO" id="GO:0042245">
    <property type="term" value="P:RNA repair"/>
    <property type="evidence" value="ECO:0007669"/>
    <property type="project" value="UniProtKB-KW"/>
</dbReference>
<evidence type="ECO:0000256" key="10">
    <source>
        <dbReference type="PIRSR" id="PIRSR601233-1"/>
    </source>
</evidence>
<evidence type="ECO:0000256" key="6">
    <source>
        <dbReference type="ARBA" id="ARBA00023134"/>
    </source>
</evidence>
<keyword evidence="4 11" id="KW-0547">Nucleotide-binding</keyword>
<comment type="similarity">
    <text evidence="1 13">Belongs to the RtcB family.</text>
</comment>
<keyword evidence="5" id="KW-0692">RNA repair</keyword>
<keyword evidence="2 13" id="KW-0436">Ligase</keyword>
<feature type="binding site" evidence="12">
    <location>
        <position position="331"/>
    </location>
    <ligand>
        <name>Mn(2+)</name>
        <dbReference type="ChEBI" id="CHEBI:29035"/>
        <label>2</label>
    </ligand>
</feature>